<feature type="transmembrane region" description="Helical" evidence="8">
    <location>
        <begin position="12"/>
        <end position="32"/>
    </location>
</feature>
<feature type="transmembrane region" description="Helical" evidence="8">
    <location>
        <begin position="295"/>
        <end position="313"/>
    </location>
</feature>
<gene>
    <name evidence="10" type="ORF">RGQ13_07240</name>
</gene>
<evidence type="ECO:0000313" key="10">
    <source>
        <dbReference type="EMBL" id="WNC73778.1"/>
    </source>
</evidence>
<dbReference type="PANTHER" id="PTHR23504">
    <property type="entry name" value="MAJOR FACILITATOR SUPERFAMILY DOMAIN-CONTAINING PROTEIN 10"/>
    <property type="match status" value="1"/>
</dbReference>
<dbReference type="InterPro" id="IPR020846">
    <property type="entry name" value="MFS_dom"/>
</dbReference>
<evidence type="ECO:0000256" key="3">
    <source>
        <dbReference type="ARBA" id="ARBA00007520"/>
    </source>
</evidence>
<feature type="transmembrane region" description="Helical" evidence="8">
    <location>
        <begin position="110"/>
        <end position="133"/>
    </location>
</feature>
<proteinExistence type="inferred from homology"/>
<feature type="transmembrane region" description="Helical" evidence="8">
    <location>
        <begin position="380"/>
        <end position="400"/>
    </location>
</feature>
<keyword evidence="7 8" id="KW-0472">Membrane</keyword>
<evidence type="ECO:0000256" key="1">
    <source>
        <dbReference type="ARBA" id="ARBA00003279"/>
    </source>
</evidence>
<dbReference type="InterPro" id="IPR036259">
    <property type="entry name" value="MFS_trans_sf"/>
</dbReference>
<keyword evidence="5 8" id="KW-0812">Transmembrane</keyword>
<dbReference type="SUPFAM" id="SSF103473">
    <property type="entry name" value="MFS general substrate transporter"/>
    <property type="match status" value="1"/>
</dbReference>
<dbReference type="Gene3D" id="1.20.1250.20">
    <property type="entry name" value="MFS general substrate transporter like domains"/>
    <property type="match status" value="1"/>
</dbReference>
<feature type="transmembrane region" description="Helical" evidence="8">
    <location>
        <begin position="145"/>
        <end position="166"/>
    </location>
</feature>
<evidence type="ECO:0000256" key="5">
    <source>
        <dbReference type="ARBA" id="ARBA00022692"/>
    </source>
</evidence>
<name>A0ABY9TY96_9GAMM</name>
<accession>A0ABY9TY96</accession>
<dbReference type="Pfam" id="PF07690">
    <property type="entry name" value="MFS_1"/>
    <property type="match status" value="1"/>
</dbReference>
<feature type="transmembrane region" description="Helical" evidence="8">
    <location>
        <begin position="319"/>
        <end position="340"/>
    </location>
</feature>
<dbReference type="Proteomes" id="UP001258994">
    <property type="component" value="Chromosome"/>
</dbReference>
<keyword evidence="11" id="KW-1185">Reference proteome</keyword>
<protein>
    <submittedName>
        <fullName evidence="10">MFS transporter</fullName>
    </submittedName>
</protein>
<evidence type="ECO:0000256" key="7">
    <source>
        <dbReference type="ARBA" id="ARBA00023136"/>
    </source>
</evidence>
<dbReference type="InterPro" id="IPR011701">
    <property type="entry name" value="MFS"/>
</dbReference>
<dbReference type="PANTHER" id="PTHR23504:SF15">
    <property type="entry name" value="MAJOR FACILITATOR SUPERFAMILY (MFS) PROFILE DOMAIN-CONTAINING PROTEIN"/>
    <property type="match status" value="1"/>
</dbReference>
<comment type="function">
    <text evidence="1">Resistance to tetracycline by an active tetracycline efflux. This is an energy-dependent process that decreases the accumulation of the antibiotic in whole cells. This protein functions as a metal-tetracycline/H(+) antiporter.</text>
</comment>
<reference evidence="11" key="1">
    <citation type="submission" date="2023-09" db="EMBL/GenBank/DDBJ databases">
        <authorList>
            <person name="Li S."/>
            <person name="Li X."/>
            <person name="Zhang C."/>
            <person name="Zhao Z."/>
        </authorList>
    </citation>
    <scope>NUCLEOTIDE SEQUENCE [LARGE SCALE GENOMIC DNA]</scope>
    <source>
        <strain evidence="11">SQ149</strain>
    </source>
</reference>
<evidence type="ECO:0000259" key="9">
    <source>
        <dbReference type="PROSITE" id="PS50850"/>
    </source>
</evidence>
<dbReference type="PROSITE" id="PS50850">
    <property type="entry name" value="MFS"/>
    <property type="match status" value="1"/>
</dbReference>
<comment type="similarity">
    <text evidence="3">Belongs to the major facilitator superfamily. TCR/Tet family.</text>
</comment>
<feature type="transmembrane region" description="Helical" evidence="8">
    <location>
        <begin position="264"/>
        <end position="283"/>
    </location>
</feature>
<evidence type="ECO:0000256" key="8">
    <source>
        <dbReference type="SAM" id="Phobius"/>
    </source>
</evidence>
<feature type="transmembrane region" description="Helical" evidence="8">
    <location>
        <begin position="84"/>
        <end position="104"/>
    </location>
</feature>
<dbReference type="PRINTS" id="PR01035">
    <property type="entry name" value="TCRTETA"/>
</dbReference>
<dbReference type="EMBL" id="CP134145">
    <property type="protein sequence ID" value="WNC73778.1"/>
    <property type="molecule type" value="Genomic_DNA"/>
</dbReference>
<keyword evidence="6 8" id="KW-1133">Transmembrane helix</keyword>
<sequence length="410" mass="45131">MTEQQAKKSLYTLLLIVLLSCAGIALPYPILAPLFLNEVNSFTNFAGIEPKLLLGFLLAVYPLGLLIGSSFIGAASDIYGRRKVLVITLIFSAVGYLLSVWALLSENYLLFALTRFITGISEGNIAIAKAIAIDLSPPLDKTRNYSLVSATTYAGWLLGPVVGGLLQPHGAYLAFLVAAVAMLFAIVVVYFYLGESNRSKMCQEHAHLSIRRVLYQNNSFTLLKHKPIRRLFYVFLFSTLATNAYYEFYPLWLVESFNFSGPNIGFITAILTTAMIISSIYLLPIVKAKYGLVKASKISMLCFALMMFAHALLTETSSWFAYVFIGVAIAIYNAMLPIFASEQFSDVSQGKLMGLITTTFSLSNVLMAIIGSIISLYGSVYSIMFGGFLMLIAISILHFIEINENSEPPK</sequence>
<organism evidence="10 11">
    <name type="scientific">Thalassotalea psychrophila</name>
    <dbReference type="NCBI Taxonomy" id="3065647"/>
    <lineage>
        <taxon>Bacteria</taxon>
        <taxon>Pseudomonadati</taxon>
        <taxon>Pseudomonadota</taxon>
        <taxon>Gammaproteobacteria</taxon>
        <taxon>Alteromonadales</taxon>
        <taxon>Colwelliaceae</taxon>
        <taxon>Thalassotalea</taxon>
    </lineage>
</organism>
<evidence type="ECO:0000313" key="11">
    <source>
        <dbReference type="Proteomes" id="UP001258994"/>
    </source>
</evidence>
<dbReference type="InterPro" id="IPR001958">
    <property type="entry name" value="Tet-R_TetA/multi-R_MdtG-like"/>
</dbReference>
<feature type="transmembrane region" description="Helical" evidence="8">
    <location>
        <begin position="52"/>
        <end position="72"/>
    </location>
</feature>
<keyword evidence="4" id="KW-0813">Transport</keyword>
<dbReference type="RefSeq" id="WP_348392888.1">
    <property type="nucleotide sequence ID" value="NZ_CP134145.1"/>
</dbReference>
<feature type="transmembrane region" description="Helical" evidence="8">
    <location>
        <begin position="231"/>
        <end position="252"/>
    </location>
</feature>
<feature type="transmembrane region" description="Helical" evidence="8">
    <location>
        <begin position="352"/>
        <end position="374"/>
    </location>
</feature>
<feature type="domain" description="Major facilitator superfamily (MFS) profile" evidence="9">
    <location>
        <begin position="9"/>
        <end position="405"/>
    </location>
</feature>
<dbReference type="InterPro" id="IPR005829">
    <property type="entry name" value="Sugar_transporter_CS"/>
</dbReference>
<dbReference type="PROSITE" id="PS51257">
    <property type="entry name" value="PROKAR_LIPOPROTEIN"/>
    <property type="match status" value="1"/>
</dbReference>
<evidence type="ECO:0000256" key="2">
    <source>
        <dbReference type="ARBA" id="ARBA00004141"/>
    </source>
</evidence>
<dbReference type="PROSITE" id="PS00216">
    <property type="entry name" value="SUGAR_TRANSPORT_1"/>
    <property type="match status" value="1"/>
</dbReference>
<comment type="subcellular location">
    <subcellularLocation>
        <location evidence="2">Membrane</location>
        <topology evidence="2">Multi-pass membrane protein</topology>
    </subcellularLocation>
</comment>
<feature type="transmembrane region" description="Helical" evidence="8">
    <location>
        <begin position="172"/>
        <end position="193"/>
    </location>
</feature>
<evidence type="ECO:0000256" key="4">
    <source>
        <dbReference type="ARBA" id="ARBA00022448"/>
    </source>
</evidence>
<evidence type="ECO:0000256" key="6">
    <source>
        <dbReference type="ARBA" id="ARBA00022989"/>
    </source>
</evidence>